<evidence type="ECO:0000313" key="2">
    <source>
        <dbReference type="EMBL" id="SEM04968.1"/>
    </source>
</evidence>
<gene>
    <name evidence="2" type="ORF">SAMN04489760_10367</name>
</gene>
<name>A0A1H7V7Q9_9BACT</name>
<evidence type="ECO:0000313" key="3">
    <source>
        <dbReference type="Proteomes" id="UP000198744"/>
    </source>
</evidence>
<dbReference type="SUPFAM" id="SSF53756">
    <property type="entry name" value="UDP-Glycosyltransferase/glycogen phosphorylase"/>
    <property type="match status" value="1"/>
</dbReference>
<protein>
    <submittedName>
        <fullName evidence="2">Glycosyltransferase involved in cell wall bisynthesis</fullName>
    </submittedName>
</protein>
<dbReference type="Pfam" id="PF13579">
    <property type="entry name" value="Glyco_trans_4_4"/>
    <property type="match status" value="1"/>
</dbReference>
<dbReference type="GO" id="GO:0016757">
    <property type="term" value="F:glycosyltransferase activity"/>
    <property type="evidence" value="ECO:0007669"/>
    <property type="project" value="TreeGrafter"/>
</dbReference>
<dbReference type="Gene3D" id="3.40.50.2000">
    <property type="entry name" value="Glycogen Phosphorylase B"/>
    <property type="match status" value="2"/>
</dbReference>
<sequence length="417" mass="47097">MIIEKDERMRIIYLHQYFTTPEKAGGTRSYEMARRLVAAGHEVHMVTTWREPIKKADWFDTVEAGIQVHWLPVPYSNYMNYNDRIRSFIRFAWSSAKKAASLPGDVVFATSTPLTIALPAVYAAHRKRIPMVFEVRDLWPEIPIVMKAIKGRIPIRLAYRLERFAYDHSAAVVALSPGMRDGVARRGYREKDIHIIPNSCDLDLFQVPKDAGENFRSKYEWLGDRPLVVYTGAFGRINGVSYFANLAAEIQDLAPEVRFLSVGDGYEYSLVESLAKKLGILNKNFVMMQAIPKNEIPALLSAATMATSFVINLPEMWSNSANKFFDALAAGRPIAINYGGWQADLIEKADSGIVLPPDDIPQAAKRLVNALNDKKWLDNARAASANLAKTQFDRNRLAKQLESVLAEVFKRKRIMKS</sequence>
<organism evidence="2 3">
    <name type="scientific">Syntrophus gentianae</name>
    <dbReference type="NCBI Taxonomy" id="43775"/>
    <lineage>
        <taxon>Bacteria</taxon>
        <taxon>Pseudomonadati</taxon>
        <taxon>Thermodesulfobacteriota</taxon>
        <taxon>Syntrophia</taxon>
        <taxon>Syntrophales</taxon>
        <taxon>Syntrophaceae</taxon>
        <taxon>Syntrophus</taxon>
    </lineage>
</organism>
<dbReference type="PANTHER" id="PTHR12526">
    <property type="entry name" value="GLYCOSYLTRANSFERASE"/>
    <property type="match status" value="1"/>
</dbReference>
<dbReference type="STRING" id="43775.SAMN04489760_10367"/>
<dbReference type="Proteomes" id="UP000198744">
    <property type="component" value="Unassembled WGS sequence"/>
</dbReference>
<dbReference type="PANTHER" id="PTHR12526:SF638">
    <property type="entry name" value="SPORE COAT PROTEIN SA"/>
    <property type="match status" value="1"/>
</dbReference>
<accession>A0A1H7V7Q9</accession>
<dbReference type="AlphaFoldDB" id="A0A1H7V7Q9"/>
<keyword evidence="2" id="KW-0808">Transferase</keyword>
<reference evidence="2 3" key="1">
    <citation type="submission" date="2016-10" db="EMBL/GenBank/DDBJ databases">
        <authorList>
            <person name="de Groot N.N."/>
        </authorList>
    </citation>
    <scope>NUCLEOTIDE SEQUENCE [LARGE SCALE GENOMIC DNA]</scope>
    <source>
        <strain evidence="2 3">DSM 8423</strain>
    </source>
</reference>
<proteinExistence type="predicted"/>
<feature type="domain" description="Glycosyltransferase subfamily 4-like N-terminal" evidence="1">
    <location>
        <begin position="26"/>
        <end position="198"/>
    </location>
</feature>
<dbReference type="CDD" id="cd03794">
    <property type="entry name" value="GT4_WbuB-like"/>
    <property type="match status" value="1"/>
</dbReference>
<evidence type="ECO:0000259" key="1">
    <source>
        <dbReference type="Pfam" id="PF13579"/>
    </source>
</evidence>
<dbReference type="EMBL" id="FOBS01000003">
    <property type="protein sequence ID" value="SEM04968.1"/>
    <property type="molecule type" value="Genomic_DNA"/>
</dbReference>
<dbReference type="Pfam" id="PF13692">
    <property type="entry name" value="Glyco_trans_1_4"/>
    <property type="match status" value="1"/>
</dbReference>
<keyword evidence="3" id="KW-1185">Reference proteome</keyword>
<dbReference type="InterPro" id="IPR028098">
    <property type="entry name" value="Glyco_trans_4-like_N"/>
</dbReference>